<feature type="non-terminal residue" evidence="1">
    <location>
        <position position="1"/>
    </location>
</feature>
<accession>A0A8S4NNP3</accession>
<dbReference type="EMBL" id="CAIIXF020000005">
    <property type="protein sequence ID" value="CAH1783235.1"/>
    <property type="molecule type" value="Genomic_DNA"/>
</dbReference>
<sequence>PLKYYFYYFPVGVHLQSQHMLRLPVCILILKRECQSAFLKHDMVLSYRRSSRDLFPESQPLFRKMIACLPLCEIHPIYFDIFSINKMGRMSLQFPPPGGKLFDGIQWHLRQ</sequence>
<protein>
    <submittedName>
        <fullName evidence="1">Uncharacterized protein</fullName>
    </submittedName>
</protein>
<gene>
    <name evidence="1" type="ORF">OFUS_LOCUS9593</name>
</gene>
<organism evidence="1 2">
    <name type="scientific">Owenia fusiformis</name>
    <name type="common">Polychaete worm</name>
    <dbReference type="NCBI Taxonomy" id="6347"/>
    <lineage>
        <taxon>Eukaryota</taxon>
        <taxon>Metazoa</taxon>
        <taxon>Spiralia</taxon>
        <taxon>Lophotrochozoa</taxon>
        <taxon>Annelida</taxon>
        <taxon>Polychaeta</taxon>
        <taxon>Sedentaria</taxon>
        <taxon>Canalipalpata</taxon>
        <taxon>Sabellida</taxon>
        <taxon>Oweniida</taxon>
        <taxon>Oweniidae</taxon>
        <taxon>Owenia</taxon>
    </lineage>
</organism>
<reference evidence="1" key="1">
    <citation type="submission" date="2022-03" db="EMBL/GenBank/DDBJ databases">
        <authorList>
            <person name="Martin C."/>
        </authorList>
    </citation>
    <scope>NUCLEOTIDE SEQUENCE</scope>
</reference>
<evidence type="ECO:0000313" key="1">
    <source>
        <dbReference type="EMBL" id="CAH1783235.1"/>
    </source>
</evidence>
<name>A0A8S4NNP3_OWEFU</name>
<keyword evidence="2" id="KW-1185">Reference proteome</keyword>
<dbReference type="Proteomes" id="UP000749559">
    <property type="component" value="Unassembled WGS sequence"/>
</dbReference>
<comment type="caution">
    <text evidence="1">The sequence shown here is derived from an EMBL/GenBank/DDBJ whole genome shotgun (WGS) entry which is preliminary data.</text>
</comment>
<evidence type="ECO:0000313" key="2">
    <source>
        <dbReference type="Proteomes" id="UP000749559"/>
    </source>
</evidence>
<proteinExistence type="predicted"/>
<dbReference type="AlphaFoldDB" id="A0A8S4NNP3"/>